<protein>
    <recommendedName>
        <fullName evidence="4">Transcription factor zinc-finger domain-containing protein</fullName>
    </recommendedName>
</protein>
<accession>A0A1G2HIY7</accession>
<name>A0A1G2HIY7_9BACT</name>
<reference evidence="2 3" key="1">
    <citation type="journal article" date="2016" name="Nat. Commun.">
        <title>Thousands of microbial genomes shed light on interconnected biogeochemical processes in an aquifer system.</title>
        <authorList>
            <person name="Anantharaman K."/>
            <person name="Brown C.T."/>
            <person name="Hug L.A."/>
            <person name="Sharon I."/>
            <person name="Castelle C.J."/>
            <person name="Probst A.J."/>
            <person name="Thomas B.C."/>
            <person name="Singh A."/>
            <person name="Wilkins M.J."/>
            <person name="Karaoz U."/>
            <person name="Brodie E.L."/>
            <person name="Williams K.H."/>
            <person name="Hubbard S.S."/>
            <person name="Banfield J.F."/>
        </authorList>
    </citation>
    <scope>NUCLEOTIDE SEQUENCE [LARGE SCALE GENOMIC DNA]</scope>
</reference>
<dbReference type="STRING" id="1802165.A3F94_01690"/>
<organism evidence="2 3">
    <name type="scientific">Candidatus Spechtbacteria bacterium RIFCSPLOWO2_12_FULL_38_22</name>
    <dbReference type="NCBI Taxonomy" id="1802165"/>
    <lineage>
        <taxon>Bacteria</taxon>
        <taxon>Candidatus Spechtiibacteriota</taxon>
    </lineage>
</organism>
<evidence type="ECO:0008006" key="4">
    <source>
        <dbReference type="Google" id="ProtNLM"/>
    </source>
</evidence>
<sequence>MAKEQPIKQEGESQMGNKRVNREVMPSYVVDTYDDGGTQKWCRGCGGIFFTENELKEKHKECDASNPEGGVESFLQE</sequence>
<evidence type="ECO:0000313" key="3">
    <source>
        <dbReference type="Proteomes" id="UP000176770"/>
    </source>
</evidence>
<evidence type="ECO:0000313" key="2">
    <source>
        <dbReference type="EMBL" id="OGZ62476.1"/>
    </source>
</evidence>
<evidence type="ECO:0000256" key="1">
    <source>
        <dbReference type="SAM" id="MobiDB-lite"/>
    </source>
</evidence>
<proteinExistence type="predicted"/>
<comment type="caution">
    <text evidence="2">The sequence shown here is derived from an EMBL/GenBank/DDBJ whole genome shotgun (WGS) entry which is preliminary data.</text>
</comment>
<dbReference type="EMBL" id="MHOK01000001">
    <property type="protein sequence ID" value="OGZ62476.1"/>
    <property type="molecule type" value="Genomic_DNA"/>
</dbReference>
<feature type="region of interest" description="Disordered" evidence="1">
    <location>
        <begin position="1"/>
        <end position="21"/>
    </location>
</feature>
<dbReference type="AlphaFoldDB" id="A0A1G2HIY7"/>
<gene>
    <name evidence="2" type="ORF">A3F94_01690</name>
</gene>
<feature type="compositionally biased region" description="Basic and acidic residues" evidence="1">
    <location>
        <begin position="1"/>
        <end position="11"/>
    </location>
</feature>
<dbReference type="Proteomes" id="UP000176770">
    <property type="component" value="Unassembled WGS sequence"/>
</dbReference>